<accession>A0A7R9M3K1</accession>
<proteinExistence type="predicted"/>
<dbReference type="EMBL" id="OC919654">
    <property type="protein sequence ID" value="CAD7651718.1"/>
    <property type="molecule type" value="Genomic_DNA"/>
</dbReference>
<protein>
    <submittedName>
        <fullName evidence="1">Uncharacterized protein</fullName>
    </submittedName>
</protein>
<keyword evidence="2" id="KW-1185">Reference proteome</keyword>
<dbReference type="EMBL" id="CAJPVJ010004829">
    <property type="protein sequence ID" value="CAG2168961.1"/>
    <property type="molecule type" value="Genomic_DNA"/>
</dbReference>
<sequence>MEKQTSKLVNKAKPHIKALLGKDSRNNKESGNIFEKKLDFIYFRDNDSNHRKIITLLNGLSKDTALNALVLKFNGMVLARQSVRDDSSTDKVLYIKEIVESLPVKLEKTIKIFIFDIFSKAKESWRDFSKFMTRFEEVFSKILAKHAVNHHLGQICEKVYQELKALLGANGCPDIHVFGIGQTSELYLCPVY</sequence>
<dbReference type="AlphaFoldDB" id="A0A7R9M3K1"/>
<gene>
    <name evidence="1" type="ORF">ONB1V03_LOCUS8445</name>
</gene>
<reference evidence="1" key="1">
    <citation type="submission" date="2020-11" db="EMBL/GenBank/DDBJ databases">
        <authorList>
            <person name="Tran Van P."/>
        </authorList>
    </citation>
    <scope>NUCLEOTIDE SEQUENCE</scope>
</reference>
<dbReference type="Proteomes" id="UP000728032">
    <property type="component" value="Unassembled WGS sequence"/>
</dbReference>
<organism evidence="1">
    <name type="scientific">Oppiella nova</name>
    <dbReference type="NCBI Taxonomy" id="334625"/>
    <lineage>
        <taxon>Eukaryota</taxon>
        <taxon>Metazoa</taxon>
        <taxon>Ecdysozoa</taxon>
        <taxon>Arthropoda</taxon>
        <taxon>Chelicerata</taxon>
        <taxon>Arachnida</taxon>
        <taxon>Acari</taxon>
        <taxon>Acariformes</taxon>
        <taxon>Sarcoptiformes</taxon>
        <taxon>Oribatida</taxon>
        <taxon>Brachypylina</taxon>
        <taxon>Oppioidea</taxon>
        <taxon>Oppiidae</taxon>
        <taxon>Oppiella</taxon>
    </lineage>
</organism>
<evidence type="ECO:0000313" key="2">
    <source>
        <dbReference type="Proteomes" id="UP000728032"/>
    </source>
</evidence>
<evidence type="ECO:0000313" key="1">
    <source>
        <dbReference type="EMBL" id="CAD7651718.1"/>
    </source>
</evidence>
<name>A0A7R9M3K1_9ACAR</name>